<dbReference type="RefSeq" id="WP_379985564.1">
    <property type="nucleotide sequence ID" value="NZ_JADIKD010000011.1"/>
</dbReference>
<keyword evidence="3" id="KW-1185">Reference proteome</keyword>
<sequence>MSYDGRAVANYILDFCAAKERPVTNLALQKIIYFCHVWALIELRRPLIKQDFEAWPRGPVLQHLYREFKDFDKQPINGRAMRIDRKTGKSVVADYEFDPELAGLLPRVIDFYSQMRAGDLVEISHVVGGPWDRVWNHSSPVNPGMVIDNELIVEFYSQYRGQFSVQ</sequence>
<protein>
    <submittedName>
        <fullName evidence="2">DUF4065 domain-containing protein</fullName>
    </submittedName>
</protein>
<dbReference type="Pfam" id="PF13274">
    <property type="entry name" value="SocA_Panacea"/>
    <property type="match status" value="1"/>
</dbReference>
<name>A0ABW8K720_9GAMM</name>
<evidence type="ECO:0000259" key="1">
    <source>
        <dbReference type="Pfam" id="PF13274"/>
    </source>
</evidence>
<evidence type="ECO:0000313" key="2">
    <source>
        <dbReference type="EMBL" id="MFK2918626.1"/>
    </source>
</evidence>
<reference evidence="2 3" key="1">
    <citation type="submission" date="2020-10" db="EMBL/GenBank/DDBJ databases">
        <title>Phylogeny of dyella-like bacteria.</title>
        <authorList>
            <person name="Fu J."/>
        </authorList>
    </citation>
    <scope>NUCLEOTIDE SEQUENCE [LARGE SCALE GENOMIC DNA]</scope>
    <source>
        <strain evidence="2 3">BB4</strain>
    </source>
</reference>
<proteinExistence type="predicted"/>
<dbReference type="Proteomes" id="UP001620408">
    <property type="component" value="Unassembled WGS sequence"/>
</dbReference>
<comment type="caution">
    <text evidence="2">The sequence shown here is derived from an EMBL/GenBank/DDBJ whole genome shotgun (WGS) entry which is preliminary data.</text>
</comment>
<dbReference type="InterPro" id="IPR025272">
    <property type="entry name" value="SocA_Panacea"/>
</dbReference>
<organism evidence="2 3">
    <name type="scientific">Dyella koreensis</name>
    <dbReference type="NCBI Taxonomy" id="311235"/>
    <lineage>
        <taxon>Bacteria</taxon>
        <taxon>Pseudomonadati</taxon>
        <taxon>Pseudomonadota</taxon>
        <taxon>Gammaproteobacteria</taxon>
        <taxon>Lysobacterales</taxon>
        <taxon>Rhodanobacteraceae</taxon>
        <taxon>Dyella</taxon>
    </lineage>
</organism>
<gene>
    <name evidence="2" type="ORF">ISS97_15230</name>
</gene>
<evidence type="ECO:0000313" key="3">
    <source>
        <dbReference type="Proteomes" id="UP001620408"/>
    </source>
</evidence>
<dbReference type="EMBL" id="JADIKD010000011">
    <property type="protein sequence ID" value="MFK2918626.1"/>
    <property type="molecule type" value="Genomic_DNA"/>
</dbReference>
<accession>A0ABW8K720</accession>
<feature type="domain" description="Antitoxin SocA-like Panacea" evidence="1">
    <location>
        <begin position="28"/>
        <end position="131"/>
    </location>
</feature>